<evidence type="ECO:0000313" key="2">
    <source>
        <dbReference type="Proteomes" id="UP000654075"/>
    </source>
</evidence>
<dbReference type="EMBL" id="CAJNNV010014468">
    <property type="protein sequence ID" value="CAE8602628.1"/>
    <property type="molecule type" value="Genomic_DNA"/>
</dbReference>
<protein>
    <recommendedName>
        <fullName evidence="3">KIF-binding protein</fullName>
    </recommendedName>
</protein>
<dbReference type="SUPFAM" id="SSF48452">
    <property type="entry name" value="TPR-like"/>
    <property type="match status" value="1"/>
</dbReference>
<evidence type="ECO:0008006" key="3">
    <source>
        <dbReference type="Google" id="ProtNLM"/>
    </source>
</evidence>
<evidence type="ECO:0000313" key="1">
    <source>
        <dbReference type="EMBL" id="CAE8602628.1"/>
    </source>
</evidence>
<gene>
    <name evidence="1" type="ORF">PGLA1383_LOCUS20868</name>
</gene>
<dbReference type="InterPro" id="IPR011990">
    <property type="entry name" value="TPR-like_helical_dom_sf"/>
</dbReference>
<reference evidence="1" key="1">
    <citation type="submission" date="2021-02" db="EMBL/GenBank/DDBJ databases">
        <authorList>
            <person name="Dougan E. K."/>
            <person name="Rhodes N."/>
            <person name="Thang M."/>
            <person name="Chan C."/>
        </authorList>
    </citation>
    <scope>NUCLEOTIDE SEQUENCE</scope>
</reference>
<comment type="caution">
    <text evidence="1">The sequence shown here is derived from an EMBL/GenBank/DDBJ whole genome shotgun (WGS) entry which is preliminary data.</text>
</comment>
<name>A0A813EKM6_POLGL</name>
<sequence length="228" mass="23939">MSWPVCEEIPWHTVGPLVERVIDEHWGPDPPPAEDSVPIFVASAEALSPKGGAGKEALSGSVGAVERQVSAEIALLTAVAGSGGVATGTSCPDKPNLKVALARKDEGDEAFERQDFDVALSAWESAASAARCAGVTAFWAALRLEAAGLELRRGNVAAVESLASEILAELPGHEQALLRRGLAREMLGEYCSARDDLMAAAAHNFMNLEAQDALERVESHLSSGSAER</sequence>
<keyword evidence="2" id="KW-1185">Reference proteome</keyword>
<dbReference type="Gene3D" id="1.25.40.10">
    <property type="entry name" value="Tetratricopeptide repeat domain"/>
    <property type="match status" value="1"/>
</dbReference>
<dbReference type="Proteomes" id="UP000654075">
    <property type="component" value="Unassembled WGS sequence"/>
</dbReference>
<dbReference type="OrthoDB" id="10359372at2759"/>
<dbReference type="AlphaFoldDB" id="A0A813EKM6"/>
<proteinExistence type="predicted"/>
<feature type="non-terminal residue" evidence="1">
    <location>
        <position position="228"/>
    </location>
</feature>
<accession>A0A813EKM6</accession>
<organism evidence="1 2">
    <name type="scientific">Polarella glacialis</name>
    <name type="common">Dinoflagellate</name>
    <dbReference type="NCBI Taxonomy" id="89957"/>
    <lineage>
        <taxon>Eukaryota</taxon>
        <taxon>Sar</taxon>
        <taxon>Alveolata</taxon>
        <taxon>Dinophyceae</taxon>
        <taxon>Suessiales</taxon>
        <taxon>Suessiaceae</taxon>
        <taxon>Polarella</taxon>
    </lineage>
</organism>